<dbReference type="GO" id="GO:0042803">
    <property type="term" value="F:protein homodimerization activity"/>
    <property type="evidence" value="ECO:0007669"/>
    <property type="project" value="InterPro"/>
</dbReference>
<evidence type="ECO:0000256" key="8">
    <source>
        <dbReference type="ARBA" id="ARBA00072274"/>
    </source>
</evidence>
<evidence type="ECO:0000256" key="12">
    <source>
        <dbReference type="RuleBase" id="RU004478"/>
    </source>
</evidence>
<dbReference type="Gene3D" id="3.90.20.20">
    <property type="match status" value="1"/>
</dbReference>
<evidence type="ECO:0000256" key="9">
    <source>
        <dbReference type="ARBA" id="ARBA00076414"/>
    </source>
</evidence>
<comment type="subcellular location">
    <subcellularLocation>
        <location evidence="1 10">Cytoplasm</location>
    </subcellularLocation>
</comment>
<sequence length="186" mass="20706">MVQEEEKTPEASEQGAEQKTAQEAKKDKSKKKKNREEELQQKLEEAEAFGKKQKEQLLRTAAEYDNFRKRTEREKSAVYADATADAVKEILNVADNLERALAQQECSVEDLRKGVEMVQAQMCAALDKLGVTAMGEVGEAFDPAVHNAVSHVEDEAAGDNVVTQVFQKGYKIGDKVIRYAMVQVAN</sequence>
<evidence type="ECO:0000256" key="4">
    <source>
        <dbReference type="ARBA" id="ARBA00022490"/>
    </source>
</evidence>
<comment type="subunit">
    <text evidence="3 10">Homodimer.</text>
</comment>
<evidence type="ECO:0000256" key="7">
    <source>
        <dbReference type="ARBA" id="ARBA00053401"/>
    </source>
</evidence>
<evidence type="ECO:0000256" key="3">
    <source>
        <dbReference type="ARBA" id="ARBA00011738"/>
    </source>
</evidence>
<dbReference type="GO" id="GO:0051087">
    <property type="term" value="F:protein-folding chaperone binding"/>
    <property type="evidence" value="ECO:0007669"/>
    <property type="project" value="InterPro"/>
</dbReference>
<dbReference type="InterPro" id="IPR009012">
    <property type="entry name" value="GrpE_head"/>
</dbReference>
<comment type="function">
    <text evidence="7 10 11">Participates actively in the response to hyperosmotic and heat shock by preventing the aggregation of stress-denatured proteins, in association with DnaK and GrpE. It is the nucleotide exchange factor for DnaK and may function as a thermosensor. Unfolded proteins bind initially to DnaJ; upon interaction with the DnaJ-bound protein, DnaK hydrolyzes its bound ATP, resulting in the formation of a stable complex. GrpE releases ADP from DnaK; ATP binding to DnaK triggers the release of the substrate protein, thus completing the reaction cycle. Several rounds of ATP-dependent interactions between DnaJ, DnaK and GrpE are required for fully efficient folding.</text>
</comment>
<dbReference type="PANTHER" id="PTHR21237">
    <property type="entry name" value="GRPE PROTEIN"/>
    <property type="match status" value="1"/>
</dbReference>
<feature type="compositionally biased region" description="Basic and acidic residues" evidence="14">
    <location>
        <begin position="34"/>
        <end position="55"/>
    </location>
</feature>
<protein>
    <recommendedName>
        <fullName evidence="8 10">Protein GrpE</fullName>
    </recommendedName>
    <alternativeName>
        <fullName evidence="9 10">HSP-70 cofactor</fullName>
    </alternativeName>
</protein>
<reference evidence="15 16" key="1">
    <citation type="submission" date="2018-06" db="EMBL/GenBank/DDBJ databases">
        <title>Noncontiguous genome sequence of Ruminococcaceae bacterium ASD2818.</title>
        <authorList>
            <person name="Chaplin A.V."/>
            <person name="Sokolova S.R."/>
            <person name="Kochetkova T.O."/>
            <person name="Goltsov A.Y."/>
            <person name="Trofimov D.Y."/>
            <person name="Efimov B.A."/>
        </authorList>
    </citation>
    <scope>NUCLEOTIDE SEQUENCE [LARGE SCALE GENOMIC DNA]</scope>
    <source>
        <strain evidence="15 16">ASD2818</strain>
    </source>
</reference>
<keyword evidence="5 10" id="KW-0346">Stress response</keyword>
<dbReference type="NCBIfam" id="NF010738">
    <property type="entry name" value="PRK14140.1"/>
    <property type="match status" value="1"/>
</dbReference>
<feature type="region of interest" description="Disordered" evidence="14">
    <location>
        <begin position="1"/>
        <end position="55"/>
    </location>
</feature>
<evidence type="ECO:0000256" key="5">
    <source>
        <dbReference type="ARBA" id="ARBA00023016"/>
    </source>
</evidence>
<evidence type="ECO:0000256" key="2">
    <source>
        <dbReference type="ARBA" id="ARBA00009054"/>
    </source>
</evidence>
<dbReference type="EMBL" id="QLYR01000002">
    <property type="protein sequence ID" value="RAQ29933.1"/>
    <property type="molecule type" value="Genomic_DNA"/>
</dbReference>
<dbReference type="Pfam" id="PF01025">
    <property type="entry name" value="GrpE"/>
    <property type="match status" value="1"/>
</dbReference>
<keyword evidence="16" id="KW-1185">Reference proteome</keyword>
<feature type="coiled-coil region" evidence="13">
    <location>
        <begin position="87"/>
        <end position="114"/>
    </location>
</feature>
<organism evidence="15 16">
    <name type="scientific">Hydrogeniiclostridium mannosilyticum</name>
    <dbReference type="NCBI Taxonomy" id="2764322"/>
    <lineage>
        <taxon>Bacteria</taxon>
        <taxon>Bacillati</taxon>
        <taxon>Bacillota</taxon>
        <taxon>Clostridia</taxon>
        <taxon>Eubacteriales</taxon>
        <taxon>Acutalibacteraceae</taxon>
        <taxon>Hydrogeniiclostridium</taxon>
    </lineage>
</organism>
<dbReference type="NCBIfam" id="NF010757">
    <property type="entry name" value="PRK14160.1"/>
    <property type="match status" value="1"/>
</dbReference>
<proteinExistence type="inferred from homology"/>
<evidence type="ECO:0000256" key="11">
    <source>
        <dbReference type="RuleBase" id="RU000639"/>
    </source>
</evidence>
<dbReference type="Proteomes" id="UP000249377">
    <property type="component" value="Unassembled WGS sequence"/>
</dbReference>
<comment type="caution">
    <text evidence="15">The sequence shown here is derived from an EMBL/GenBank/DDBJ whole genome shotgun (WGS) entry which is preliminary data.</text>
</comment>
<dbReference type="FunFam" id="2.30.22.10:FF:000001">
    <property type="entry name" value="Protein GrpE"/>
    <property type="match status" value="1"/>
</dbReference>
<evidence type="ECO:0000256" key="10">
    <source>
        <dbReference type="HAMAP-Rule" id="MF_01151"/>
    </source>
</evidence>
<accession>A0A328UK64</accession>
<dbReference type="PRINTS" id="PR00773">
    <property type="entry name" value="GRPEPROTEIN"/>
</dbReference>
<evidence type="ECO:0000313" key="15">
    <source>
        <dbReference type="EMBL" id="RAQ29933.1"/>
    </source>
</evidence>
<dbReference type="GO" id="GO:0051082">
    <property type="term" value="F:unfolded protein binding"/>
    <property type="evidence" value="ECO:0007669"/>
    <property type="project" value="TreeGrafter"/>
</dbReference>
<comment type="similarity">
    <text evidence="2 10 12">Belongs to the GrpE family.</text>
</comment>
<keyword evidence="6 10" id="KW-0143">Chaperone</keyword>
<evidence type="ECO:0000313" key="16">
    <source>
        <dbReference type="Proteomes" id="UP000249377"/>
    </source>
</evidence>
<dbReference type="InterPro" id="IPR000740">
    <property type="entry name" value="GrpE"/>
</dbReference>
<dbReference type="PROSITE" id="PS01071">
    <property type="entry name" value="GRPE"/>
    <property type="match status" value="1"/>
</dbReference>
<evidence type="ECO:0000256" key="14">
    <source>
        <dbReference type="SAM" id="MobiDB-lite"/>
    </source>
</evidence>
<dbReference type="GO" id="GO:0006457">
    <property type="term" value="P:protein folding"/>
    <property type="evidence" value="ECO:0007669"/>
    <property type="project" value="InterPro"/>
</dbReference>
<dbReference type="PANTHER" id="PTHR21237:SF23">
    <property type="entry name" value="GRPE PROTEIN HOMOLOG, MITOCHONDRIAL"/>
    <property type="match status" value="1"/>
</dbReference>
<keyword evidence="4 10" id="KW-0963">Cytoplasm</keyword>
<dbReference type="SUPFAM" id="SSF51064">
    <property type="entry name" value="Head domain of nucleotide exchange factor GrpE"/>
    <property type="match status" value="1"/>
</dbReference>
<dbReference type="CDD" id="cd00446">
    <property type="entry name" value="GrpE"/>
    <property type="match status" value="1"/>
</dbReference>
<evidence type="ECO:0000256" key="1">
    <source>
        <dbReference type="ARBA" id="ARBA00004496"/>
    </source>
</evidence>
<dbReference type="Gene3D" id="2.30.22.10">
    <property type="entry name" value="Head domain of nucleotide exchange factor GrpE"/>
    <property type="match status" value="1"/>
</dbReference>
<dbReference type="SUPFAM" id="SSF58014">
    <property type="entry name" value="Coiled-coil domain of nucleotide exchange factor GrpE"/>
    <property type="match status" value="1"/>
</dbReference>
<evidence type="ECO:0000256" key="13">
    <source>
        <dbReference type="SAM" id="Coils"/>
    </source>
</evidence>
<feature type="compositionally biased region" description="Basic and acidic residues" evidence="14">
    <location>
        <begin position="1"/>
        <end position="10"/>
    </location>
</feature>
<keyword evidence="13" id="KW-0175">Coiled coil</keyword>
<dbReference type="HAMAP" id="MF_01151">
    <property type="entry name" value="GrpE"/>
    <property type="match status" value="1"/>
</dbReference>
<dbReference type="InterPro" id="IPR013805">
    <property type="entry name" value="GrpE_CC"/>
</dbReference>
<evidence type="ECO:0000256" key="6">
    <source>
        <dbReference type="ARBA" id="ARBA00023186"/>
    </source>
</evidence>
<dbReference type="AlphaFoldDB" id="A0A328UK64"/>
<gene>
    <name evidence="10" type="primary">grpE</name>
    <name evidence="15" type="ORF">DPQ25_05700</name>
</gene>
<dbReference type="GO" id="GO:0005737">
    <property type="term" value="C:cytoplasm"/>
    <property type="evidence" value="ECO:0007669"/>
    <property type="project" value="UniProtKB-SubCell"/>
</dbReference>
<dbReference type="GO" id="GO:0000774">
    <property type="term" value="F:adenyl-nucleotide exchange factor activity"/>
    <property type="evidence" value="ECO:0007669"/>
    <property type="project" value="InterPro"/>
</dbReference>
<name>A0A328UK64_9FIRM</name>